<name>A0A8J2YH45_9RHOB</name>
<evidence type="ECO:0000313" key="5">
    <source>
        <dbReference type="Proteomes" id="UP000602745"/>
    </source>
</evidence>
<dbReference type="AlphaFoldDB" id="A0A8J2YH45"/>
<keyword evidence="5" id="KW-1185">Reference proteome</keyword>
<feature type="domain" description="6-phosphogluconate dehydrogenase NADP-binding" evidence="2">
    <location>
        <begin position="2"/>
        <end position="135"/>
    </location>
</feature>
<dbReference type="Gene3D" id="3.40.50.720">
    <property type="entry name" value="NAD(P)-binding Rossmann-like Domain"/>
    <property type="match status" value="1"/>
</dbReference>
<reference evidence="4" key="1">
    <citation type="journal article" date="2014" name="Int. J. Syst. Evol. Microbiol.">
        <title>Complete genome sequence of Corynebacterium casei LMG S-19264T (=DSM 44701T), isolated from a smear-ripened cheese.</title>
        <authorList>
            <consortium name="US DOE Joint Genome Institute (JGI-PGF)"/>
            <person name="Walter F."/>
            <person name="Albersmeier A."/>
            <person name="Kalinowski J."/>
            <person name="Ruckert C."/>
        </authorList>
    </citation>
    <scope>NUCLEOTIDE SEQUENCE</scope>
    <source>
        <strain evidence="4">CCM 7684</strain>
    </source>
</reference>
<dbReference type="Pfam" id="PF03446">
    <property type="entry name" value="NAD_binding_2"/>
    <property type="match status" value="1"/>
</dbReference>
<evidence type="ECO:0000256" key="1">
    <source>
        <dbReference type="PIRSR" id="PIRSR000103-1"/>
    </source>
</evidence>
<evidence type="ECO:0008006" key="6">
    <source>
        <dbReference type="Google" id="ProtNLM"/>
    </source>
</evidence>
<gene>
    <name evidence="4" type="ORF">GCM10007276_17430</name>
</gene>
<dbReference type="InterPro" id="IPR015814">
    <property type="entry name" value="Pgluconate_DH_NAD-bd_C"/>
</dbReference>
<dbReference type="SUPFAM" id="SSF48179">
    <property type="entry name" value="6-phosphogluconate dehydrogenase C-terminal domain-like"/>
    <property type="match status" value="1"/>
</dbReference>
<reference evidence="4" key="2">
    <citation type="submission" date="2020-09" db="EMBL/GenBank/DDBJ databases">
        <authorList>
            <person name="Sun Q."/>
            <person name="Sedlacek I."/>
        </authorList>
    </citation>
    <scope>NUCLEOTIDE SEQUENCE</scope>
    <source>
        <strain evidence="4">CCM 7684</strain>
    </source>
</reference>
<evidence type="ECO:0000259" key="3">
    <source>
        <dbReference type="Pfam" id="PF09130"/>
    </source>
</evidence>
<dbReference type="GO" id="GO:0016491">
    <property type="term" value="F:oxidoreductase activity"/>
    <property type="evidence" value="ECO:0007669"/>
    <property type="project" value="UniProtKB-KW"/>
</dbReference>
<feature type="domain" description="Phosphogluconate dehydrogenase NAD-binding putative C-terminal" evidence="3">
    <location>
        <begin position="186"/>
        <end position="255"/>
    </location>
</feature>
<dbReference type="InterPro" id="IPR006115">
    <property type="entry name" value="6PGDH_NADP-bd"/>
</dbReference>
<dbReference type="InterPro" id="IPR036291">
    <property type="entry name" value="NAD(P)-bd_dom_sf"/>
</dbReference>
<dbReference type="InterPro" id="IPR013328">
    <property type="entry name" value="6PGD_dom2"/>
</dbReference>
<dbReference type="EMBL" id="BMCP01000002">
    <property type="protein sequence ID" value="GGE40583.1"/>
    <property type="molecule type" value="Genomic_DNA"/>
</dbReference>
<proteinExistence type="predicted"/>
<comment type="caution">
    <text evidence="4">The sequence shown here is derived from an EMBL/GenBank/DDBJ whole genome shotgun (WGS) entry which is preliminary data.</text>
</comment>
<evidence type="ECO:0000313" key="4">
    <source>
        <dbReference type="EMBL" id="GGE40583.1"/>
    </source>
</evidence>
<dbReference type="InterPro" id="IPR008927">
    <property type="entry name" value="6-PGluconate_DH-like_C_sf"/>
</dbReference>
<dbReference type="GO" id="GO:0050661">
    <property type="term" value="F:NADP binding"/>
    <property type="evidence" value="ECO:0007669"/>
    <property type="project" value="InterPro"/>
</dbReference>
<dbReference type="RefSeq" id="WP_188409358.1">
    <property type="nucleotide sequence ID" value="NZ_BMCP01000002.1"/>
</dbReference>
<dbReference type="SUPFAM" id="SSF51735">
    <property type="entry name" value="NAD(P)-binding Rossmann-fold domains"/>
    <property type="match status" value="1"/>
</dbReference>
<organism evidence="4 5">
    <name type="scientific">Agaricicola taiwanensis</name>
    <dbReference type="NCBI Taxonomy" id="591372"/>
    <lineage>
        <taxon>Bacteria</taxon>
        <taxon>Pseudomonadati</taxon>
        <taxon>Pseudomonadota</taxon>
        <taxon>Alphaproteobacteria</taxon>
        <taxon>Rhodobacterales</taxon>
        <taxon>Paracoccaceae</taxon>
        <taxon>Agaricicola</taxon>
    </lineage>
</organism>
<feature type="active site" evidence="1">
    <location>
        <position position="165"/>
    </location>
</feature>
<sequence length="292" mass="30919">MLAVMGCGEVGLLYARALRQAGQAITLCDPKPREEVKLWAAREGIALHPSSGSWLADADVVVSCVVGSLSLAVARRGFRDMRSDTLFIDMTTSDPDEIRAAAAEAAAADILYADVAIMGAVALSGARTHLLVAGTGAPAATRLFGAIDAPIRAITAGAGDAAALKLLRSVFTKGLEALAIETFLAAERQNVTDALYDVLGDIDRNPLRNTLEVLIRTHVIHAARRLNEVEEAERQLRKAGLPADVLPGVRARFERTSASLARRPSIDRIPSIGEAFAWLDEDARASSGAMVS</sequence>
<dbReference type="Pfam" id="PF09130">
    <property type="entry name" value="DUF1932"/>
    <property type="match status" value="1"/>
</dbReference>
<evidence type="ECO:0000259" key="2">
    <source>
        <dbReference type="Pfam" id="PF03446"/>
    </source>
</evidence>
<protein>
    <recommendedName>
        <fullName evidence="6">NAD(P)-dependent oxidoreductase</fullName>
    </recommendedName>
</protein>
<dbReference type="Gene3D" id="1.10.1040.10">
    <property type="entry name" value="N-(1-d-carboxylethyl)-l-norvaline Dehydrogenase, domain 2"/>
    <property type="match status" value="1"/>
</dbReference>
<dbReference type="Proteomes" id="UP000602745">
    <property type="component" value="Unassembled WGS sequence"/>
</dbReference>
<accession>A0A8J2YH45</accession>